<feature type="domain" description="HECT" evidence="8">
    <location>
        <begin position="722"/>
        <end position="1048"/>
    </location>
</feature>
<keyword evidence="5 6" id="KW-0833">Ubl conjugation pathway</keyword>
<dbReference type="Proteomes" id="UP001347796">
    <property type="component" value="Unassembled WGS sequence"/>
</dbReference>
<sequence length="1048" mass="117798">MTGILCWGKTDHGQLGVGGVDGNLFLPTLLPTLFDSPITDLSCSDKHTLVSLADGKLYSCGNNDHGQLGRNTQCTRLERVDKIQSQHVLKVEAGLSHSMVLTAAKEVFTWGNNSFGQLGREGIAEDQQKTPKLVKTLAVYSVLQIACGNNHCLVLTAEGLVASWGANNHGQLGCDQNISYRASPKFIECLKGIPVAQIAAGGNHSFILSQSGAVFGWGRNSFGQLGVNDERDRPFPTLCKSLRNQKIKYLSCGEDHTAALTQSGGVFTFGAGSYGQLGHCSAQNEVLPKQVMELMGSDVTQIATGRRHTLAFVRNSGRLYAFGLGGTGQLGNGSTDIKCSPFPVQWSFIPQPTVNSMQVDEDKKSMIIKQIFAGGDSNFVIPLNIKEDKEPVDFRVLTVGSQILSLTPAHIKQLCELQSADTVPMELSEELTKIFSNASCLNASFLLSNEQHYGSSSKNHGVDLLSVRNNFEKMSKATNVIIIQRICKCLEHDLIRRLPTSPPDVEALRLYLMLPECHLFDQPKYYSSFIVPLGHSIISLDKAASKVIDLWWSTFPASFFSRVVYIYKQCVEFILQLPATNVLESEKRKHSLIVSMEILKKLNCVNEQNGQIIPYHQFYISILKDKVNVKVDYVSWVQQTNRNPNELHYCNYPFLFDAAAKSMLLHTDAMMQMQSAIDEVARVNFSTLLNRMPIDPINPCLVLFVTREHIVRETLQQLSKHSSADLKKPLKVVFLGEEAIDEGGVRKEFFMLLLREVVDTKYGMFRFYEDSSLKWFSPQTFEENDMFHLIGILCGLAIYNFTIINLPFPLALYKKLLKRPVTLDDLRELSPTVAKSLQNVLEFEGDLEETFGLTFEITQEMFGESETVELCTGGAKKMVNKENRKEYVDTYINHVFNKSVENQFSAFSSGFLKVCGSRVLELFHPLELQAMVIGNENYDFMEMEKNTEYKDEYHRYHQTIQYFWEVFYDMSLENKKKFLMFLTGSDRISVFGMEQLKMVIQPTSGGEEFLPVAHTCFNLLDLPKYKSKQALKDKLILAIQHAEGFGIV</sequence>
<gene>
    <name evidence="9" type="ORF">SNE40_019040</name>
</gene>
<dbReference type="PRINTS" id="PR00633">
    <property type="entry name" value="RCCNDNSATION"/>
</dbReference>
<comment type="subcellular location">
    <subcellularLocation>
        <location evidence="1">Cytoplasm</location>
    </subcellularLocation>
</comment>
<dbReference type="InterPro" id="IPR035983">
    <property type="entry name" value="Hect_E3_ubiquitin_ligase"/>
</dbReference>
<dbReference type="PROSITE" id="PS50012">
    <property type="entry name" value="RCC1_3"/>
    <property type="match status" value="7"/>
</dbReference>
<proteinExistence type="predicted"/>
<evidence type="ECO:0000256" key="4">
    <source>
        <dbReference type="ARBA" id="ARBA00022737"/>
    </source>
</evidence>
<dbReference type="Gene3D" id="2.130.10.30">
    <property type="entry name" value="Regulator of chromosome condensation 1/beta-lactamase-inhibitor protein II"/>
    <property type="match status" value="2"/>
</dbReference>
<dbReference type="PROSITE" id="PS50237">
    <property type="entry name" value="HECT"/>
    <property type="match status" value="1"/>
</dbReference>
<feature type="repeat" description="RCC1" evidence="7">
    <location>
        <begin position="55"/>
        <end position="104"/>
    </location>
</feature>
<dbReference type="FunFam" id="3.30.2160.10:FF:000004">
    <property type="entry name" value="probable E3 ubiquitin-protein ligase HERC4 isoform X1"/>
    <property type="match status" value="1"/>
</dbReference>
<evidence type="ECO:0000256" key="2">
    <source>
        <dbReference type="ARBA" id="ARBA00022490"/>
    </source>
</evidence>
<dbReference type="SUPFAM" id="SSF50985">
    <property type="entry name" value="RCC1/BLIP-II"/>
    <property type="match status" value="1"/>
</dbReference>
<evidence type="ECO:0000259" key="8">
    <source>
        <dbReference type="PROSITE" id="PS50237"/>
    </source>
</evidence>
<dbReference type="GO" id="GO:0004842">
    <property type="term" value="F:ubiquitin-protein transferase activity"/>
    <property type="evidence" value="ECO:0007669"/>
    <property type="project" value="InterPro"/>
</dbReference>
<dbReference type="Pfam" id="PF25390">
    <property type="entry name" value="WD40_RLD"/>
    <property type="match status" value="1"/>
</dbReference>
<organism evidence="9 10">
    <name type="scientific">Patella caerulea</name>
    <name type="common">Rayed Mediterranean limpet</name>
    <dbReference type="NCBI Taxonomy" id="87958"/>
    <lineage>
        <taxon>Eukaryota</taxon>
        <taxon>Metazoa</taxon>
        <taxon>Spiralia</taxon>
        <taxon>Lophotrochozoa</taxon>
        <taxon>Mollusca</taxon>
        <taxon>Gastropoda</taxon>
        <taxon>Patellogastropoda</taxon>
        <taxon>Patelloidea</taxon>
        <taxon>Patellidae</taxon>
        <taxon>Patella</taxon>
    </lineage>
</organism>
<feature type="repeat" description="RCC1" evidence="7">
    <location>
        <begin position="212"/>
        <end position="263"/>
    </location>
</feature>
<dbReference type="Gene3D" id="3.90.1750.10">
    <property type="entry name" value="Hect, E3 ligase catalytic domains"/>
    <property type="match status" value="1"/>
</dbReference>
<keyword evidence="2" id="KW-0963">Cytoplasm</keyword>
<keyword evidence="4" id="KW-0677">Repeat</keyword>
<protein>
    <recommendedName>
        <fullName evidence="8">HECT domain-containing protein</fullName>
    </recommendedName>
</protein>
<evidence type="ECO:0000256" key="5">
    <source>
        <dbReference type="ARBA" id="ARBA00022786"/>
    </source>
</evidence>
<dbReference type="Pfam" id="PF00632">
    <property type="entry name" value="HECT"/>
    <property type="match status" value="1"/>
</dbReference>
<dbReference type="Gene3D" id="3.30.2160.10">
    <property type="entry name" value="Hect, E3 ligase catalytic domain"/>
    <property type="match status" value="1"/>
</dbReference>
<feature type="repeat" description="RCC1" evidence="7">
    <location>
        <begin position="317"/>
        <end position="384"/>
    </location>
</feature>
<dbReference type="EMBL" id="JAZGQO010000014">
    <property type="protein sequence ID" value="KAK6170720.1"/>
    <property type="molecule type" value="Genomic_DNA"/>
</dbReference>
<dbReference type="InterPro" id="IPR058923">
    <property type="entry name" value="RCC1-like_dom"/>
</dbReference>
<dbReference type="InterPro" id="IPR051709">
    <property type="entry name" value="Ub-ligase/GTPase-reg"/>
</dbReference>
<reference evidence="9 10" key="1">
    <citation type="submission" date="2024-01" db="EMBL/GenBank/DDBJ databases">
        <title>The genome of the rayed Mediterranean limpet Patella caerulea (Linnaeus, 1758).</title>
        <authorList>
            <person name="Anh-Thu Weber A."/>
            <person name="Halstead-Nussloch G."/>
        </authorList>
    </citation>
    <scope>NUCLEOTIDE SEQUENCE [LARGE SCALE GENOMIC DNA]</scope>
    <source>
        <strain evidence="9">AATW-2023a</strain>
        <tissue evidence="9">Whole specimen</tissue>
    </source>
</reference>
<comment type="caution">
    <text evidence="9">The sequence shown here is derived from an EMBL/GenBank/DDBJ whole genome shotgun (WGS) entry which is preliminary data.</text>
</comment>
<dbReference type="InterPro" id="IPR000569">
    <property type="entry name" value="HECT_dom"/>
</dbReference>
<feature type="repeat" description="RCC1" evidence="7">
    <location>
        <begin position="159"/>
        <end position="211"/>
    </location>
</feature>
<accession>A0AAN8J644</accession>
<evidence type="ECO:0000256" key="3">
    <source>
        <dbReference type="ARBA" id="ARBA00022679"/>
    </source>
</evidence>
<feature type="active site" description="Glycyl thioester intermediate" evidence="6">
    <location>
        <position position="1016"/>
    </location>
</feature>
<dbReference type="SUPFAM" id="SSF56204">
    <property type="entry name" value="Hect, E3 ligase catalytic domain"/>
    <property type="match status" value="1"/>
</dbReference>
<feature type="repeat" description="RCC1" evidence="7">
    <location>
        <begin position="2"/>
        <end position="54"/>
    </location>
</feature>
<dbReference type="SMART" id="SM00119">
    <property type="entry name" value="HECTc"/>
    <property type="match status" value="1"/>
</dbReference>
<feature type="repeat" description="RCC1" evidence="7">
    <location>
        <begin position="105"/>
        <end position="158"/>
    </location>
</feature>
<keyword evidence="3" id="KW-0808">Transferase</keyword>
<evidence type="ECO:0000313" key="9">
    <source>
        <dbReference type="EMBL" id="KAK6170720.1"/>
    </source>
</evidence>
<name>A0AAN8J644_PATCE</name>
<dbReference type="Gene3D" id="3.30.2410.10">
    <property type="entry name" value="Hect, E3 ligase catalytic domain"/>
    <property type="match status" value="1"/>
</dbReference>
<dbReference type="InterPro" id="IPR009091">
    <property type="entry name" value="RCC1/BLIP-II"/>
</dbReference>
<evidence type="ECO:0000256" key="7">
    <source>
        <dbReference type="PROSITE-ProRule" id="PRU00235"/>
    </source>
</evidence>
<evidence type="ECO:0000256" key="1">
    <source>
        <dbReference type="ARBA" id="ARBA00004496"/>
    </source>
</evidence>
<dbReference type="GO" id="GO:0005737">
    <property type="term" value="C:cytoplasm"/>
    <property type="evidence" value="ECO:0007669"/>
    <property type="project" value="UniProtKB-SubCell"/>
</dbReference>
<dbReference type="PANTHER" id="PTHR45622:SF76">
    <property type="entry name" value="HECT AND RLD DOMAIN CONTAINING E3 UBIQUITIN LIGASE 4, ISOFORM C"/>
    <property type="match status" value="1"/>
</dbReference>
<evidence type="ECO:0000256" key="6">
    <source>
        <dbReference type="PROSITE-ProRule" id="PRU00104"/>
    </source>
</evidence>
<feature type="repeat" description="RCC1" evidence="7">
    <location>
        <begin position="264"/>
        <end position="315"/>
    </location>
</feature>
<dbReference type="InterPro" id="IPR000408">
    <property type="entry name" value="Reg_chr_condens"/>
</dbReference>
<dbReference type="PANTHER" id="PTHR45622">
    <property type="entry name" value="UBIQUITIN-PROTEIN LIGASE E3A-RELATED"/>
    <property type="match status" value="1"/>
</dbReference>
<dbReference type="AlphaFoldDB" id="A0AAN8J644"/>
<dbReference type="FunFam" id="3.30.2410.10:FF:000003">
    <property type="entry name" value="probable E3 ubiquitin-protein ligase HERC4 isoform X1"/>
    <property type="match status" value="1"/>
</dbReference>
<dbReference type="CDD" id="cd00078">
    <property type="entry name" value="HECTc"/>
    <property type="match status" value="1"/>
</dbReference>
<dbReference type="PROSITE" id="PS00626">
    <property type="entry name" value="RCC1_2"/>
    <property type="match status" value="1"/>
</dbReference>
<keyword evidence="10" id="KW-1185">Reference proteome</keyword>
<evidence type="ECO:0000313" key="10">
    <source>
        <dbReference type="Proteomes" id="UP001347796"/>
    </source>
</evidence>